<dbReference type="GO" id="GO:0005634">
    <property type="term" value="C:nucleus"/>
    <property type="evidence" value="ECO:0007669"/>
    <property type="project" value="TreeGrafter"/>
</dbReference>
<dbReference type="InterPro" id="IPR013922">
    <property type="entry name" value="Cyclin_PHO80-like"/>
</dbReference>
<proteinExistence type="predicted"/>
<dbReference type="Pfam" id="PF08613">
    <property type="entry name" value="Cyclin"/>
    <property type="match status" value="1"/>
</dbReference>
<evidence type="ECO:0000313" key="2">
    <source>
        <dbReference type="EMBL" id="CCD25467.1"/>
    </source>
</evidence>
<dbReference type="GO" id="GO:0019901">
    <property type="term" value="F:protein kinase binding"/>
    <property type="evidence" value="ECO:0007669"/>
    <property type="project" value="InterPro"/>
</dbReference>
<dbReference type="AlphaFoldDB" id="G0WCF6"/>
<dbReference type="GO" id="GO:0000307">
    <property type="term" value="C:cyclin-dependent protein kinase holoenzyme complex"/>
    <property type="evidence" value="ECO:0007669"/>
    <property type="project" value="TreeGrafter"/>
</dbReference>
<keyword evidence="3" id="KW-1185">Reference proteome</keyword>
<dbReference type="EMBL" id="HE580272">
    <property type="protein sequence ID" value="CCD25467.1"/>
    <property type="molecule type" value="Genomic_DNA"/>
</dbReference>
<feature type="region of interest" description="Disordered" evidence="1">
    <location>
        <begin position="64"/>
        <end position="117"/>
    </location>
</feature>
<sequence length="490" mass="55164">MNTHLEGIKDAPLLTGNISELEDDDDDDEVADIEEGQSNLDNEIIDLPLKAKLLQTNNFPELTADWNNNNSSSGTPGTPNGINNVCTGINSAKRVRFEEGLDDSDTETGLRRSSKSNKIPVEELLQSASDVNDYLGENIEKMNSFKGDPFNDTNFYRIMSDVATQNTTRTESLSNFELTDNELEDPYKLDSNLGRALDQDNKGSSSPNSKLFDDPLSVSQQQLIYSQQSDNLSSSNLHLDRSVSNNEDMKSQSSEINYGARKFGNLNINDQKEGEQSQSDEEEEIENEDDLRNTSLLVNREDVTDTPFKELSPEEAINNYKETIDLILKVSNSDVPDESKMILSNPVDTKDYVNFTMKNTPSLSYEDFLKRIQSKCMFGAIIYMSATYLFQILLLNRDDSKGPIKLKNKLQEVEIHRMIIATIRVATKLVEDFVHSHQYFCKVCGVSKRLLSKLEVSLILALKHDRLIITTDELASSVQILSELRSFSTQ</sequence>
<dbReference type="PANTHER" id="PTHR15615:SF123">
    <property type="entry name" value="PHO85 CYCLIN-10-RELATED"/>
    <property type="match status" value="1"/>
</dbReference>
<feature type="compositionally biased region" description="Polar residues" evidence="1">
    <location>
        <begin position="243"/>
        <end position="256"/>
    </location>
</feature>
<feature type="compositionally biased region" description="Acidic residues" evidence="1">
    <location>
        <begin position="278"/>
        <end position="289"/>
    </location>
</feature>
<reference evidence="2 3" key="1">
    <citation type="journal article" date="2011" name="Proc. Natl. Acad. Sci. U.S.A.">
        <title>Evolutionary erosion of yeast sex chromosomes by mating-type switching accidents.</title>
        <authorList>
            <person name="Gordon J.L."/>
            <person name="Armisen D."/>
            <person name="Proux-Wera E."/>
            <person name="Oheigeartaigh S.S."/>
            <person name="Byrne K.P."/>
            <person name="Wolfe K.H."/>
        </authorList>
    </citation>
    <scope>NUCLEOTIDE SEQUENCE [LARGE SCALE GENOMIC DNA]</scope>
    <source>
        <strain evidence="3">ATCC 10597 / BCRC 20456 / CBS 421 / NBRC 0211 / NRRL Y-12639</strain>
    </source>
</reference>
<dbReference type="OMA" id="RIQSKCM"/>
<dbReference type="CDD" id="cd20558">
    <property type="entry name" value="CYCLIN_ScPCL7-like"/>
    <property type="match status" value="1"/>
</dbReference>
<dbReference type="STRING" id="1071378.G0WCF6"/>
<dbReference type="Gene3D" id="1.10.472.10">
    <property type="entry name" value="Cyclin-like"/>
    <property type="match status" value="1"/>
</dbReference>
<feature type="region of interest" description="Disordered" evidence="1">
    <location>
        <begin position="226"/>
        <end position="294"/>
    </location>
</feature>
<dbReference type="GO" id="GO:0016538">
    <property type="term" value="F:cyclin-dependent protein serine/threonine kinase regulator activity"/>
    <property type="evidence" value="ECO:0007669"/>
    <property type="project" value="TreeGrafter"/>
</dbReference>
<dbReference type="Proteomes" id="UP000000689">
    <property type="component" value="Chromosome 6"/>
</dbReference>
<organism evidence="2 3">
    <name type="scientific">Naumovozyma dairenensis (strain ATCC 10597 / BCRC 20456 / CBS 421 / NBRC 0211 / NRRL Y-12639)</name>
    <name type="common">Saccharomyces dairenensis</name>
    <dbReference type="NCBI Taxonomy" id="1071378"/>
    <lineage>
        <taxon>Eukaryota</taxon>
        <taxon>Fungi</taxon>
        <taxon>Dikarya</taxon>
        <taxon>Ascomycota</taxon>
        <taxon>Saccharomycotina</taxon>
        <taxon>Saccharomycetes</taxon>
        <taxon>Saccharomycetales</taxon>
        <taxon>Saccharomycetaceae</taxon>
        <taxon>Naumovozyma</taxon>
    </lineage>
</organism>
<dbReference type="RefSeq" id="XP_003670710.1">
    <property type="nucleotide sequence ID" value="XM_003670662.1"/>
</dbReference>
<dbReference type="GeneID" id="11499206"/>
<feature type="compositionally biased region" description="Low complexity" evidence="1">
    <location>
        <begin position="67"/>
        <end position="81"/>
    </location>
</feature>
<accession>G0WCF6</accession>
<dbReference type="OrthoDB" id="5304883at2759"/>
<dbReference type="HOGENOM" id="CLU_043984_0_0_1"/>
<protein>
    <submittedName>
        <fullName evidence="2">Uncharacterized protein</fullName>
    </submittedName>
</protein>
<evidence type="ECO:0000313" key="3">
    <source>
        <dbReference type="Proteomes" id="UP000000689"/>
    </source>
</evidence>
<evidence type="ECO:0000256" key="1">
    <source>
        <dbReference type="SAM" id="MobiDB-lite"/>
    </source>
</evidence>
<name>G0WCF6_NAUDC</name>
<dbReference type="PANTHER" id="PTHR15615">
    <property type="match status" value="1"/>
</dbReference>
<feature type="region of interest" description="Disordered" evidence="1">
    <location>
        <begin position="192"/>
        <end position="214"/>
    </location>
</feature>
<feature type="compositionally biased region" description="Low complexity" evidence="1">
    <location>
        <begin position="226"/>
        <end position="237"/>
    </location>
</feature>
<dbReference type="KEGG" id="ndi:NDAI_0F01480"/>
<dbReference type="eggNOG" id="KOG1674">
    <property type="taxonomic scope" value="Eukaryota"/>
</dbReference>
<gene>
    <name evidence="2" type="primary">NDAI0F01480</name>
    <name evidence="2" type="ordered locus">NDAI_0F01480</name>
</gene>